<dbReference type="InterPro" id="IPR041729">
    <property type="entry name" value="Formyl-FH4-Hydrolase_C"/>
</dbReference>
<dbReference type="PANTHER" id="PTHR42706:SF1">
    <property type="entry name" value="FORMYLTETRAHYDROFOLATE DEFORMYLASE 2, MITOCHONDRIAL"/>
    <property type="match status" value="1"/>
</dbReference>
<dbReference type="GO" id="GO:0008864">
    <property type="term" value="F:formyltetrahydrofolate deformylase activity"/>
    <property type="evidence" value="ECO:0007669"/>
    <property type="project" value="UniProtKB-UniRule"/>
</dbReference>
<dbReference type="Gene3D" id="3.10.450.50">
    <property type="match status" value="1"/>
</dbReference>
<dbReference type="InterPro" id="IPR044074">
    <property type="entry name" value="PurU_ACT"/>
</dbReference>
<dbReference type="GO" id="GO:0006730">
    <property type="term" value="P:one-carbon metabolic process"/>
    <property type="evidence" value="ECO:0007669"/>
    <property type="project" value="UniProtKB-KW"/>
</dbReference>
<name>A0A6C8G7I5_SALIN</name>
<dbReference type="GO" id="GO:0006189">
    <property type="term" value="P:'de novo' IMP biosynthetic process"/>
    <property type="evidence" value="ECO:0007669"/>
    <property type="project" value="UniProtKB-UniRule"/>
</dbReference>
<dbReference type="FunFam" id="3.30.70.260:FF:000021">
    <property type="entry name" value="Formyltetrahydrofolate deformylase"/>
    <property type="match status" value="1"/>
</dbReference>
<dbReference type="InterPro" id="IPR002376">
    <property type="entry name" value="Formyl_transf_N"/>
</dbReference>
<evidence type="ECO:0000256" key="3">
    <source>
        <dbReference type="ARBA" id="ARBA00022801"/>
    </source>
</evidence>
<dbReference type="Pfam" id="PF00551">
    <property type="entry name" value="Formyl_trans_N"/>
    <property type="match status" value="1"/>
</dbReference>
<dbReference type="CDD" id="cd08648">
    <property type="entry name" value="FMT_core_Formyl-FH4-Hydrolase_C"/>
    <property type="match status" value="1"/>
</dbReference>
<gene>
    <name evidence="4" type="primary">purU</name>
    <name evidence="7" type="ORF">SEENIN0B_01414</name>
</gene>
<evidence type="ECO:0000313" key="8">
    <source>
        <dbReference type="Proteomes" id="UP000004564"/>
    </source>
</evidence>
<dbReference type="InterPro" id="IPR032710">
    <property type="entry name" value="NTF2-like_dom_sf"/>
</dbReference>
<dbReference type="AlphaFoldDB" id="A0A6C8G7I5"/>
<keyword evidence="2 4" id="KW-0658">Purine biosynthesis</keyword>
<evidence type="ECO:0000256" key="4">
    <source>
        <dbReference type="HAMAP-Rule" id="MF_01927"/>
    </source>
</evidence>
<dbReference type="FunFam" id="3.40.50.170:FF:000001">
    <property type="entry name" value="Formyltetrahydrofolate deformylase"/>
    <property type="match status" value="1"/>
</dbReference>
<dbReference type="PROSITE" id="PS51671">
    <property type="entry name" value="ACT"/>
    <property type="match status" value="1"/>
</dbReference>
<dbReference type="Pfam" id="PF02810">
    <property type="entry name" value="SEC-C"/>
    <property type="match status" value="1"/>
</dbReference>
<dbReference type="InterPro" id="IPR045865">
    <property type="entry name" value="ACT-like_dom_sf"/>
</dbReference>
<feature type="active site" evidence="4">
    <location>
        <position position="353"/>
    </location>
</feature>
<dbReference type="Gene3D" id="3.30.70.260">
    <property type="match status" value="1"/>
</dbReference>
<comment type="catalytic activity">
    <reaction evidence="4">
        <text>(6R)-10-formyltetrahydrofolate + H2O = (6S)-5,6,7,8-tetrahydrofolate + formate + H(+)</text>
        <dbReference type="Rhea" id="RHEA:19833"/>
        <dbReference type="ChEBI" id="CHEBI:15377"/>
        <dbReference type="ChEBI" id="CHEBI:15378"/>
        <dbReference type="ChEBI" id="CHEBI:15740"/>
        <dbReference type="ChEBI" id="CHEBI:57453"/>
        <dbReference type="ChEBI" id="CHEBI:195366"/>
        <dbReference type="EC" id="3.5.1.10"/>
    </reaction>
</comment>
<accession>A0A6C8G7I5</accession>
<dbReference type="Pfam" id="PF17775">
    <property type="entry name" value="YchJ_M-like"/>
    <property type="match status" value="1"/>
</dbReference>
<dbReference type="HAMAP" id="MF_01927">
    <property type="entry name" value="PurU"/>
    <property type="match status" value="1"/>
</dbReference>
<evidence type="ECO:0000256" key="5">
    <source>
        <dbReference type="NCBIfam" id="TIGR00655"/>
    </source>
</evidence>
<proteinExistence type="inferred from homology"/>
<dbReference type="SUPFAM" id="SSF55021">
    <property type="entry name" value="ACT-like"/>
    <property type="match status" value="1"/>
</dbReference>
<organism evidence="7 8">
    <name type="scientific">Salmonella enterica subsp. enterica serovar Infantis str. SARB27</name>
    <dbReference type="NCBI Taxonomy" id="596155"/>
    <lineage>
        <taxon>Bacteria</taxon>
        <taxon>Pseudomonadati</taxon>
        <taxon>Pseudomonadota</taxon>
        <taxon>Gammaproteobacteria</taxon>
        <taxon>Enterobacterales</taxon>
        <taxon>Enterobacteriaceae</taxon>
        <taxon>Salmonella</taxon>
    </lineage>
</organism>
<comment type="function">
    <text evidence="4">Catalyzes the hydrolysis of 10-formyltetrahydrofolate (formyl-FH4) to formate and tetrahydrofolate (FH4).</text>
</comment>
<comment type="caution">
    <text evidence="7">The sequence shown here is derived from an EMBL/GenBank/DDBJ whole genome shotgun (WGS) entry which is preliminary data.</text>
</comment>
<evidence type="ECO:0000256" key="2">
    <source>
        <dbReference type="ARBA" id="ARBA00022755"/>
    </source>
</evidence>
<dbReference type="SUPFAM" id="SSF103642">
    <property type="entry name" value="Sec-C motif"/>
    <property type="match status" value="1"/>
</dbReference>
<dbReference type="NCBIfam" id="TIGR00655">
    <property type="entry name" value="PurU"/>
    <property type="match status" value="1"/>
</dbReference>
<dbReference type="SUPFAM" id="SSF54427">
    <property type="entry name" value="NTF2-like"/>
    <property type="match status" value="1"/>
</dbReference>
<evidence type="ECO:0000313" key="7">
    <source>
        <dbReference type="EMBL" id="EHB41551.1"/>
    </source>
</evidence>
<dbReference type="Pfam" id="PF01842">
    <property type="entry name" value="ACT"/>
    <property type="match status" value="1"/>
</dbReference>
<sequence>MKDADYLIKSWHPTCNAAAFRDDIIAGFANTRWLGLTIFEHTWSEAENTGYVSFIARFSEQGKTGAIIERSRFIKENGQWYYIDGTRPQLGRNDPCPCGSGKKFKKVLRPVMPDSIDTTNTLNRIFPAMQSLQRKVLRTICPDQKGLIARITNICYKHELNIVQNNEFVDHRTGRFFMRTELEGIFNDSTLLADLDSALPEGSVRELNPAGRRRVVILVTKEAHCLGDLLMKANYGGLDVEIAAVIGNHETLRSLVERFEIPFELVSHEGLTREEHDTKMADAIDAHQPDYVVLAKYMRVLTPGFVARFPNKIINIHHSFLPAFIGARPYHQAYERGVKIIGATAHYVNDNLDEGPIIMQDVIHVDHTYTAEDMMRAGRDVEKNVLSRALYQVLAQRVFVYGNRTIIL</sequence>
<dbReference type="UniPathway" id="UPA00074">
    <property type="reaction ID" value="UER00170"/>
</dbReference>
<evidence type="ECO:0000256" key="1">
    <source>
        <dbReference type="ARBA" id="ARBA00022563"/>
    </source>
</evidence>
<reference evidence="7 8" key="1">
    <citation type="submission" date="2011-09" db="EMBL/GenBank/DDBJ databases">
        <authorList>
            <person name="McClelland M."/>
            <person name="Clifton S."/>
            <person name="Porwollik S."/>
            <person name="Cheng P."/>
            <person name="Wollam A."/>
            <person name="Wang C."/>
            <person name="Pepin K."/>
            <person name="Bhonagiri V."/>
            <person name="Fulton R."/>
            <person name="Fulton L.F."/>
            <person name="Delehaunty K."/>
            <person name="Fronick C."/>
            <person name="O'Laughlin M."/>
            <person name="Godfrey J."/>
            <person name="Waligorski J."/>
            <person name="Appelbaum E."/>
            <person name="Farmer C."/>
            <person name="Strong C."/>
            <person name="Tomlinson C."/>
            <person name="Hou S."/>
            <person name="Minx P."/>
            <person name="Warren W."/>
            <person name="Wilson R.K."/>
        </authorList>
    </citation>
    <scope>NUCLEOTIDE SEQUENCE [LARGE SCALE GENOMIC DNA]</scope>
    <source>
        <strain evidence="8">SARB 27</strain>
    </source>
</reference>
<comment type="pathway">
    <text evidence="4">Purine metabolism; IMP biosynthesis via de novo pathway; formate from 10-formyl-5,6,7,8-tetrahydrofolate: step 1/1.</text>
</comment>
<dbReference type="Proteomes" id="UP000004564">
    <property type="component" value="Chromosome"/>
</dbReference>
<dbReference type="PRINTS" id="PR01575">
    <property type="entry name" value="FFH4HYDRLASE"/>
</dbReference>
<feature type="domain" description="ACT" evidence="6">
    <location>
        <begin position="136"/>
        <end position="214"/>
    </location>
</feature>
<comment type="similarity">
    <text evidence="4">Belongs to the PurU family.</text>
</comment>
<dbReference type="NCBIfam" id="NF002449">
    <property type="entry name" value="PRK01617.1"/>
    <property type="match status" value="1"/>
</dbReference>
<dbReference type="Gene3D" id="3.40.50.170">
    <property type="entry name" value="Formyl transferase, N-terminal domain"/>
    <property type="match status" value="1"/>
</dbReference>
<dbReference type="EC" id="3.5.1.10" evidence="4 5"/>
<keyword evidence="3 4" id="KW-0378">Hydrolase</keyword>
<protein>
    <recommendedName>
        <fullName evidence="4 5">Formyltetrahydrofolate deformylase</fullName>
        <ecNumber evidence="4 5">3.5.1.10</ecNumber>
    </recommendedName>
    <alternativeName>
        <fullName evidence="4">Formyl-FH(4) hydrolase</fullName>
    </alternativeName>
</protein>
<dbReference type="SUPFAM" id="SSF53328">
    <property type="entry name" value="Formyltransferase"/>
    <property type="match status" value="1"/>
</dbReference>
<evidence type="ECO:0000259" key="6">
    <source>
        <dbReference type="PROSITE" id="PS51671"/>
    </source>
</evidence>
<keyword evidence="1 4" id="KW-0554">One-carbon metabolism</keyword>
<dbReference type="EMBL" id="AFYI01000002">
    <property type="protein sequence ID" value="EHB41551.1"/>
    <property type="molecule type" value="Genomic_DNA"/>
</dbReference>
<dbReference type="InterPro" id="IPR048469">
    <property type="entry name" value="YchJ-like_M"/>
</dbReference>
<dbReference type="NCBIfam" id="NF004684">
    <property type="entry name" value="PRK06027.1"/>
    <property type="match status" value="1"/>
</dbReference>
<dbReference type="InterPro" id="IPR036477">
    <property type="entry name" value="Formyl_transf_N_sf"/>
</dbReference>
<dbReference type="PANTHER" id="PTHR42706">
    <property type="entry name" value="FORMYLTETRAHYDROFOLATE DEFORMYLASE"/>
    <property type="match status" value="1"/>
</dbReference>
<dbReference type="InterPro" id="IPR004027">
    <property type="entry name" value="SEC_C_motif"/>
</dbReference>
<dbReference type="CDD" id="cd04875">
    <property type="entry name" value="ACT_F4HF-DF"/>
    <property type="match status" value="1"/>
</dbReference>
<dbReference type="InterPro" id="IPR004810">
    <property type="entry name" value="PurU"/>
</dbReference>
<dbReference type="InterPro" id="IPR002912">
    <property type="entry name" value="ACT_dom"/>
</dbReference>